<organism evidence="1 2">
    <name type="scientific">Violaceomyces palustris</name>
    <dbReference type="NCBI Taxonomy" id="1673888"/>
    <lineage>
        <taxon>Eukaryota</taxon>
        <taxon>Fungi</taxon>
        <taxon>Dikarya</taxon>
        <taxon>Basidiomycota</taxon>
        <taxon>Ustilaginomycotina</taxon>
        <taxon>Ustilaginomycetes</taxon>
        <taxon>Violaceomycetales</taxon>
        <taxon>Violaceomycetaceae</taxon>
        <taxon>Violaceomyces</taxon>
    </lineage>
</organism>
<accession>A0ACD0P1V7</accession>
<evidence type="ECO:0000313" key="1">
    <source>
        <dbReference type="EMBL" id="PWN52133.1"/>
    </source>
</evidence>
<reference evidence="1 2" key="1">
    <citation type="journal article" date="2018" name="Mol. Biol. Evol.">
        <title>Broad Genomic Sampling Reveals a Smut Pathogenic Ancestry of the Fungal Clade Ustilaginomycotina.</title>
        <authorList>
            <person name="Kijpornyongpan T."/>
            <person name="Mondo S.J."/>
            <person name="Barry K."/>
            <person name="Sandor L."/>
            <person name="Lee J."/>
            <person name="Lipzen A."/>
            <person name="Pangilinan J."/>
            <person name="LaButti K."/>
            <person name="Hainaut M."/>
            <person name="Henrissat B."/>
            <person name="Grigoriev I.V."/>
            <person name="Spatafora J.W."/>
            <person name="Aime M.C."/>
        </authorList>
    </citation>
    <scope>NUCLEOTIDE SEQUENCE [LARGE SCALE GENOMIC DNA]</scope>
    <source>
        <strain evidence="1 2">SA 807</strain>
    </source>
</reference>
<evidence type="ECO:0000313" key="2">
    <source>
        <dbReference type="Proteomes" id="UP000245626"/>
    </source>
</evidence>
<gene>
    <name evidence="1" type="ORF">IE53DRAFT_17111</name>
</gene>
<keyword evidence="2" id="KW-1185">Reference proteome</keyword>
<protein>
    <submittedName>
        <fullName evidence="1">Uncharacterized protein</fullName>
    </submittedName>
</protein>
<name>A0ACD0P1V7_9BASI</name>
<dbReference type="Proteomes" id="UP000245626">
    <property type="component" value="Unassembled WGS sequence"/>
</dbReference>
<proteinExistence type="predicted"/>
<dbReference type="EMBL" id="KZ819794">
    <property type="protein sequence ID" value="PWN52133.1"/>
    <property type="molecule type" value="Genomic_DNA"/>
</dbReference>
<sequence>MHPWELFNRAPAFPFFLVFSHFLFLDLAFLSSILLLRAASCSPSSTLPTEKKKVEGDFSRVNAPSTLSTPFAAGRSSLLGLNRVPIDDSRSLAFFFFFFGPFVIIFLGPGWCFWNRVGHSLPYFRWRAVEGPTKVKTIRPNWCPSGNPIQIKGNKNEEDDL</sequence>